<evidence type="ECO:0000313" key="6">
    <source>
        <dbReference type="EMBL" id="RTR15537.1"/>
    </source>
</evidence>
<dbReference type="InterPro" id="IPR005475">
    <property type="entry name" value="Transketolase-like_Pyr-bd"/>
</dbReference>
<keyword evidence="3" id="KW-0786">Thiamine pyrophosphate</keyword>
<dbReference type="EMBL" id="RXMA01000034">
    <property type="protein sequence ID" value="RTR15537.1"/>
    <property type="molecule type" value="Genomic_DNA"/>
</dbReference>
<dbReference type="SUPFAM" id="SSF52922">
    <property type="entry name" value="TK C-terminal domain-like"/>
    <property type="match status" value="1"/>
</dbReference>
<proteinExistence type="predicted"/>
<dbReference type="SMART" id="SM00861">
    <property type="entry name" value="Transket_pyr"/>
    <property type="match status" value="1"/>
</dbReference>
<evidence type="ECO:0000256" key="2">
    <source>
        <dbReference type="ARBA" id="ARBA00023002"/>
    </source>
</evidence>
<evidence type="ECO:0000256" key="4">
    <source>
        <dbReference type="SAM" id="MobiDB-lite"/>
    </source>
</evidence>
<dbReference type="GO" id="GO:0016491">
    <property type="term" value="F:oxidoreductase activity"/>
    <property type="evidence" value="ECO:0007669"/>
    <property type="project" value="UniProtKB-KW"/>
</dbReference>
<evidence type="ECO:0000256" key="1">
    <source>
        <dbReference type="ARBA" id="ARBA00001964"/>
    </source>
</evidence>
<dbReference type="PANTHER" id="PTHR43257:SF2">
    <property type="entry name" value="PYRUVATE DEHYDROGENASE E1 COMPONENT SUBUNIT BETA"/>
    <property type="match status" value="1"/>
</dbReference>
<organism evidence="6 7">
    <name type="scientific">Azospirillum griseum</name>
    <dbReference type="NCBI Taxonomy" id="2496639"/>
    <lineage>
        <taxon>Bacteria</taxon>
        <taxon>Pseudomonadati</taxon>
        <taxon>Pseudomonadota</taxon>
        <taxon>Alphaproteobacteria</taxon>
        <taxon>Rhodospirillales</taxon>
        <taxon>Azospirillaceae</taxon>
        <taxon>Azospirillum</taxon>
    </lineage>
</organism>
<dbReference type="Gene3D" id="3.40.50.920">
    <property type="match status" value="1"/>
</dbReference>
<feature type="region of interest" description="Disordered" evidence="4">
    <location>
        <begin position="1"/>
        <end position="28"/>
    </location>
</feature>
<sequence length="385" mass="41147">MPPAPRRCPIRRPPPSTSTHEKEARRMSERTISYAEAVREALIESGLRDPSVIFLAEGVADPSSIYGTTKGLAEHCGAQRVIEMPIAENALTGVAVGAALVGKRPVISFQRVEFALLAMEQLVNNAAKSRYISNGRHKVPLVVRMVIGRGWGQGPEHSQSLEAVFSHFPGLKVVMPAFPRDAKGLIAGAIADDNPVVVIEHRWCHYATGSVPEGYYAEPLDGPQLVRDGSDVTIVAASYMTLEAVRAADALAAVGCSAAVVDLRVLRPLNPAAIFASVERTGRLMTVDTGWWRYGVGGEVVAEVASKRFAALRAAPVRLGLPEHPVPSSRALLPGVYPNAERIVREVGAMTGLSAERIEEATCAIAVARGSLPADVPDPFFKGPF</sequence>
<evidence type="ECO:0000313" key="7">
    <source>
        <dbReference type="Proteomes" id="UP000277007"/>
    </source>
</evidence>
<evidence type="ECO:0000256" key="3">
    <source>
        <dbReference type="ARBA" id="ARBA00023052"/>
    </source>
</evidence>
<keyword evidence="2" id="KW-0560">Oxidoreductase</keyword>
<dbReference type="InterPro" id="IPR029061">
    <property type="entry name" value="THDP-binding"/>
</dbReference>
<dbReference type="Pfam" id="PF02779">
    <property type="entry name" value="Transket_pyr"/>
    <property type="match status" value="1"/>
</dbReference>
<feature type="compositionally biased region" description="Pro residues" evidence="4">
    <location>
        <begin position="1"/>
        <end position="16"/>
    </location>
</feature>
<comment type="caution">
    <text evidence="6">The sequence shown here is derived from an EMBL/GenBank/DDBJ whole genome shotgun (WGS) entry which is preliminary data.</text>
</comment>
<name>A0A431VBI0_9PROT</name>
<dbReference type="InterPro" id="IPR009014">
    <property type="entry name" value="Transketo_C/PFOR_II"/>
</dbReference>
<gene>
    <name evidence="6" type="ORF">EJ903_23065</name>
</gene>
<dbReference type="Proteomes" id="UP000277007">
    <property type="component" value="Unassembled WGS sequence"/>
</dbReference>
<dbReference type="Gene3D" id="3.40.50.970">
    <property type="match status" value="1"/>
</dbReference>
<feature type="compositionally biased region" description="Basic and acidic residues" evidence="4">
    <location>
        <begin position="19"/>
        <end position="28"/>
    </location>
</feature>
<dbReference type="CDD" id="cd07036">
    <property type="entry name" value="TPP_PYR_E1-PDHc-beta_like"/>
    <property type="match status" value="1"/>
</dbReference>
<reference evidence="6 7" key="1">
    <citation type="submission" date="2018-12" db="EMBL/GenBank/DDBJ databases">
        <authorList>
            <person name="Yang Y."/>
        </authorList>
    </citation>
    <scope>NUCLEOTIDE SEQUENCE [LARGE SCALE GENOMIC DNA]</scope>
    <source>
        <strain evidence="6 7">L-25-5w-1</strain>
    </source>
</reference>
<feature type="domain" description="Transketolase-like pyrimidine-binding" evidence="5">
    <location>
        <begin position="32"/>
        <end position="207"/>
    </location>
</feature>
<dbReference type="AlphaFoldDB" id="A0A431VBI0"/>
<dbReference type="PANTHER" id="PTHR43257">
    <property type="entry name" value="PYRUVATE DEHYDROGENASE E1 COMPONENT BETA SUBUNIT"/>
    <property type="match status" value="1"/>
</dbReference>
<comment type="cofactor">
    <cofactor evidence="1">
        <name>thiamine diphosphate</name>
        <dbReference type="ChEBI" id="CHEBI:58937"/>
    </cofactor>
</comment>
<accession>A0A431VBI0</accession>
<dbReference type="SUPFAM" id="SSF52518">
    <property type="entry name" value="Thiamin diphosphate-binding fold (THDP-binding)"/>
    <property type="match status" value="1"/>
</dbReference>
<protein>
    <submittedName>
        <fullName evidence="6">Alpha-ketoacid dehydrogenase subunit beta</fullName>
    </submittedName>
</protein>
<dbReference type="Pfam" id="PF02780">
    <property type="entry name" value="Transketolase_C"/>
    <property type="match status" value="1"/>
</dbReference>
<keyword evidence="7" id="KW-1185">Reference proteome</keyword>
<dbReference type="InterPro" id="IPR033248">
    <property type="entry name" value="Transketolase_C"/>
</dbReference>
<evidence type="ECO:0000259" key="5">
    <source>
        <dbReference type="SMART" id="SM00861"/>
    </source>
</evidence>